<dbReference type="GO" id="GO:0006302">
    <property type="term" value="P:double-strand break repair"/>
    <property type="evidence" value="ECO:0007669"/>
    <property type="project" value="InterPro"/>
</dbReference>
<dbReference type="InterPro" id="IPR038729">
    <property type="entry name" value="Rad50/SbcC_AAA"/>
</dbReference>
<dbReference type="EMBL" id="LR134350">
    <property type="protein sequence ID" value="VEG29941.1"/>
    <property type="molecule type" value="Genomic_DNA"/>
</dbReference>
<feature type="domain" description="Rad50/SbcC-type AAA" evidence="6">
    <location>
        <begin position="5"/>
        <end position="204"/>
    </location>
</feature>
<dbReference type="PANTHER" id="PTHR32114">
    <property type="entry name" value="ABC TRANSPORTER ABCH.3"/>
    <property type="match status" value="1"/>
</dbReference>
<feature type="region of interest" description="Disordered" evidence="5">
    <location>
        <begin position="410"/>
        <end position="434"/>
    </location>
</feature>
<evidence type="ECO:0000256" key="1">
    <source>
        <dbReference type="ARBA" id="ARBA00006930"/>
    </source>
</evidence>
<reference evidence="7 8" key="1">
    <citation type="submission" date="2018-12" db="EMBL/GenBank/DDBJ databases">
        <authorList>
            <consortium name="Pathogen Informatics"/>
        </authorList>
    </citation>
    <scope>NUCLEOTIDE SEQUENCE [LARGE SCALE GENOMIC DNA]</scope>
    <source>
        <strain evidence="7 8">NCTC11636</strain>
    </source>
</reference>
<feature type="region of interest" description="Disordered" evidence="5">
    <location>
        <begin position="361"/>
        <end position="397"/>
    </location>
</feature>
<dbReference type="KEGG" id="ahw:NCTC11636_02414"/>
<dbReference type="OrthoDB" id="9795626at2"/>
<dbReference type="PANTHER" id="PTHR32114:SF2">
    <property type="entry name" value="ABC TRANSPORTER ABCH.3"/>
    <property type="match status" value="1"/>
</dbReference>
<organism evidence="7 8">
    <name type="scientific">Actinomyces howellii</name>
    <dbReference type="NCBI Taxonomy" id="52771"/>
    <lineage>
        <taxon>Bacteria</taxon>
        <taxon>Bacillati</taxon>
        <taxon>Actinomycetota</taxon>
        <taxon>Actinomycetes</taxon>
        <taxon>Actinomycetales</taxon>
        <taxon>Actinomycetaceae</taxon>
        <taxon>Actinomyces</taxon>
    </lineage>
</organism>
<name>A0A448HJR0_9ACTO</name>
<feature type="coiled-coil region" evidence="4">
    <location>
        <begin position="193"/>
        <end position="220"/>
    </location>
</feature>
<evidence type="ECO:0000256" key="5">
    <source>
        <dbReference type="SAM" id="MobiDB-lite"/>
    </source>
</evidence>
<comment type="similarity">
    <text evidence="1">Belongs to the SMC family. SbcC subfamily.</text>
</comment>
<evidence type="ECO:0000259" key="6">
    <source>
        <dbReference type="Pfam" id="PF13476"/>
    </source>
</evidence>
<dbReference type="GO" id="GO:0016887">
    <property type="term" value="F:ATP hydrolysis activity"/>
    <property type="evidence" value="ECO:0007669"/>
    <property type="project" value="InterPro"/>
</dbReference>
<dbReference type="Proteomes" id="UP000266895">
    <property type="component" value="Chromosome"/>
</dbReference>
<evidence type="ECO:0000313" key="8">
    <source>
        <dbReference type="Proteomes" id="UP000266895"/>
    </source>
</evidence>
<accession>A0A448HJR0</accession>
<evidence type="ECO:0000256" key="2">
    <source>
        <dbReference type="ARBA" id="ARBA00011322"/>
    </source>
</evidence>
<dbReference type="Pfam" id="PF13476">
    <property type="entry name" value="AAA_23"/>
    <property type="match status" value="1"/>
</dbReference>
<dbReference type="Gene3D" id="3.40.50.300">
    <property type="entry name" value="P-loop containing nucleotide triphosphate hydrolases"/>
    <property type="match status" value="2"/>
</dbReference>
<keyword evidence="8" id="KW-1185">Reference proteome</keyword>
<dbReference type="RefSeq" id="WP_126383424.1">
    <property type="nucleotide sequence ID" value="NZ_LR134350.1"/>
</dbReference>
<dbReference type="Pfam" id="PF13558">
    <property type="entry name" value="SbcC_Walker_B"/>
    <property type="match status" value="1"/>
</dbReference>
<feature type="region of interest" description="Disordered" evidence="5">
    <location>
        <begin position="225"/>
        <end position="245"/>
    </location>
</feature>
<sequence length="1076" mass="114214">MRLHRLTMTGIGPYAGTQTIDFDRFSDSGRFLLTGPTGAGKTTIIDAIVFALYGEVADTSGSSRHRIRSTLLDGSAPSEVDLVFSTSAGVYRVLRTPEYQRAKLRGTGTTRQNTTVKLWRLAAPDGDPLDEPVTRVGEADADLRRIVGLSREQFTQTVVLPQGRFAQFLRATSEERHRLLRDVFGTGIFDAIQDELAESRRRAERECQDARQRLRARAELLFPLLPPVDLPPAPPTETPTEPAPSPAERLMTLVEAVRPDSDAIAEIGQLALAAAHREAAPIEAALDEAQQRSRAAAQAVAEQASLQERLTRRARLIKEQERLSSCAEADRAQAERLDLARRATALTPAISQADRAADAARAAATAFRSQDTDPASTALPPQGDAGRDEATPPGALGARTCATVSDALDGLTGLLADPPSGPPTPEPRTDPTSRLRAAVTAAQHLSVTAQELRTQAGALSALVETEAGLPERAAHLEQAREALARGEDQCARQAAELEARPALRTEILERLTSARQAGAALPELRVARDAASERLEAGRRAEDLRPRIAAAAQAVDDAAATARHAGDLVASRRRAWIAATAGSIVTELVEGEPCPVCGSTEHPAPASPEAGAVSRAEVEAAEADQRRADAALAARAKEHDALQAEHAAAQEACGSLSPDDLAVALATAQEALDEAQRAAEPAAALEAQLDEFAHATEELRDRLAEQRTRTAQESAALDAQARALEADRERCASARAEHDSVAARRQSLTAGASAHEEVAELLTRAEQATRAALERRAELATALQEAGFSSSAQARAAALTGADLAALQAEVEAAAAARARVHHALTDDESIATLTGTETADVESARRTQAEAEAAHAAALEDRERSRAARARLEQVVTAVNEAATELETSIRASGTLMEVAALAEGRNNASTPLATWVLLERFTEVLAFANTRLAQMSSGRYELIHVDNESGSARRKDRGLGLAVVDRFHAPGTRDPRTLSGGETFYVSLALALALADVVTAESGGISMETLFIDEGFGSLDPETLQAVLAELGRLQAGGRTVGIVSHVEELRRQIPDRIEVRRSPTGSTLTTTAP</sequence>
<evidence type="ECO:0000256" key="3">
    <source>
        <dbReference type="ARBA" id="ARBA00013368"/>
    </source>
</evidence>
<dbReference type="InterPro" id="IPR027417">
    <property type="entry name" value="P-loop_NTPase"/>
</dbReference>
<protein>
    <recommendedName>
        <fullName evidence="3">Nuclease SbcCD subunit C</fullName>
    </recommendedName>
</protein>
<evidence type="ECO:0000256" key="4">
    <source>
        <dbReference type="SAM" id="Coils"/>
    </source>
</evidence>
<comment type="subunit">
    <text evidence="2">Heterodimer of SbcC and SbcD.</text>
</comment>
<keyword evidence="4" id="KW-0175">Coiled coil</keyword>
<dbReference type="AlphaFoldDB" id="A0A448HJR0"/>
<proteinExistence type="inferred from homology"/>
<gene>
    <name evidence="7" type="primary">sbcC</name>
    <name evidence="7" type="ORF">NCTC11636_02414</name>
</gene>
<dbReference type="SUPFAM" id="SSF52540">
    <property type="entry name" value="P-loop containing nucleoside triphosphate hydrolases"/>
    <property type="match status" value="1"/>
</dbReference>
<evidence type="ECO:0000313" key="7">
    <source>
        <dbReference type="EMBL" id="VEG29941.1"/>
    </source>
</evidence>